<dbReference type="Pfam" id="PF00151">
    <property type="entry name" value="Lipase"/>
    <property type="match status" value="1"/>
</dbReference>
<organism evidence="6">
    <name type="scientific">Timema bartmani</name>
    <dbReference type="NCBI Taxonomy" id="61472"/>
    <lineage>
        <taxon>Eukaryota</taxon>
        <taxon>Metazoa</taxon>
        <taxon>Ecdysozoa</taxon>
        <taxon>Arthropoda</taxon>
        <taxon>Hexapoda</taxon>
        <taxon>Insecta</taxon>
        <taxon>Pterygota</taxon>
        <taxon>Neoptera</taxon>
        <taxon>Polyneoptera</taxon>
        <taxon>Phasmatodea</taxon>
        <taxon>Timematodea</taxon>
        <taxon>Timematoidea</taxon>
        <taxon>Timematidae</taxon>
        <taxon>Timema</taxon>
    </lineage>
</organism>
<dbReference type="InterPro" id="IPR029058">
    <property type="entry name" value="AB_hydrolase_fold"/>
</dbReference>
<evidence type="ECO:0000259" key="5">
    <source>
        <dbReference type="Pfam" id="PF00151"/>
    </source>
</evidence>
<dbReference type="InterPro" id="IPR000734">
    <property type="entry name" value="TAG_lipase"/>
</dbReference>
<comment type="subcellular location">
    <subcellularLocation>
        <location evidence="1">Secreted</location>
    </subcellularLocation>
</comment>
<evidence type="ECO:0000256" key="3">
    <source>
        <dbReference type="ARBA" id="ARBA00022525"/>
    </source>
</evidence>
<protein>
    <recommendedName>
        <fullName evidence="5">Lipase domain-containing protein</fullName>
    </recommendedName>
</protein>
<dbReference type="GO" id="GO:0005615">
    <property type="term" value="C:extracellular space"/>
    <property type="evidence" value="ECO:0007669"/>
    <property type="project" value="TreeGrafter"/>
</dbReference>
<evidence type="ECO:0000256" key="2">
    <source>
        <dbReference type="ARBA" id="ARBA00010701"/>
    </source>
</evidence>
<name>A0A7R9F3V5_9NEOP</name>
<dbReference type="SUPFAM" id="SSF53474">
    <property type="entry name" value="alpha/beta-Hydrolases"/>
    <property type="match status" value="1"/>
</dbReference>
<dbReference type="GO" id="GO:0016042">
    <property type="term" value="P:lipid catabolic process"/>
    <property type="evidence" value="ECO:0007669"/>
    <property type="project" value="TreeGrafter"/>
</dbReference>
<dbReference type="PANTHER" id="PTHR11610">
    <property type="entry name" value="LIPASE"/>
    <property type="match status" value="1"/>
</dbReference>
<dbReference type="Gene3D" id="3.40.50.1820">
    <property type="entry name" value="alpha/beta hydrolase"/>
    <property type="match status" value="1"/>
</dbReference>
<dbReference type="GO" id="GO:0017171">
    <property type="term" value="F:serine hydrolase activity"/>
    <property type="evidence" value="ECO:0007669"/>
    <property type="project" value="TreeGrafter"/>
</dbReference>
<gene>
    <name evidence="6" type="ORF">TBIB3V08_LOCUS8517</name>
</gene>
<dbReference type="GO" id="GO:0016298">
    <property type="term" value="F:lipase activity"/>
    <property type="evidence" value="ECO:0007669"/>
    <property type="project" value="InterPro"/>
</dbReference>
<evidence type="ECO:0000256" key="1">
    <source>
        <dbReference type="ARBA" id="ARBA00004613"/>
    </source>
</evidence>
<reference evidence="6" key="1">
    <citation type="submission" date="2020-11" db="EMBL/GenBank/DDBJ databases">
        <authorList>
            <person name="Tran Van P."/>
        </authorList>
    </citation>
    <scope>NUCLEOTIDE SEQUENCE</scope>
</reference>
<feature type="domain" description="Lipase" evidence="5">
    <location>
        <begin position="19"/>
        <end position="230"/>
    </location>
</feature>
<dbReference type="InterPro" id="IPR013818">
    <property type="entry name" value="Lipase"/>
</dbReference>
<dbReference type="EMBL" id="OD567815">
    <property type="protein sequence ID" value="CAD7446183.1"/>
    <property type="molecule type" value="Genomic_DNA"/>
</dbReference>
<sequence length="410" mass="43005">MRDNPAEPTVIRTGDDTSLGSFDVNLETIVAIHGQNGKGRGLDAIAKAYLSIGEYNVIELDWSGPSTGSYNDVKDNVYPVGALGAKLLDYLATKGLNLNRVHIQGVSLGGQVSGIIGGNVTAGKIGRISGLDPARSYFDTVGTDERLDKSDALFLEVIHSCSYTVGWLEPLGHADFYPNNGTCDQPGCDPSDHKCSHVRALYYFEESITSSVGFKSVQCDSWASYIAGSCDSNTAVFMGEPTPTSVSSGHSLDGSSSSVLYYLTPSVSSGSLDGSSSSVLYYLTPSDSYGSLDGSSSSVLYLLTSGVSSGSLDGSSSSALYFFTSSVSSSNLDGSSSSVLYLLTSGVSSGSLDGSSSSVPGYVDFYKLGCNESRIMAMTNGATLTDPPYDELQYKSSSAEFRSPKHCTID</sequence>
<accession>A0A7R9F3V5</accession>
<dbReference type="PANTHER" id="PTHR11610:SF169">
    <property type="entry name" value="GH15759P-RELATED"/>
    <property type="match status" value="1"/>
</dbReference>
<proteinExistence type="inferred from homology"/>
<evidence type="ECO:0000256" key="4">
    <source>
        <dbReference type="RuleBase" id="RU004262"/>
    </source>
</evidence>
<evidence type="ECO:0000313" key="6">
    <source>
        <dbReference type="EMBL" id="CAD7446183.1"/>
    </source>
</evidence>
<dbReference type="AlphaFoldDB" id="A0A7R9F3V5"/>
<comment type="similarity">
    <text evidence="2 4">Belongs to the AB hydrolase superfamily. Lipase family.</text>
</comment>
<dbReference type="PRINTS" id="PR00821">
    <property type="entry name" value="TAGLIPASE"/>
</dbReference>
<keyword evidence="3" id="KW-0964">Secreted</keyword>